<dbReference type="InterPro" id="IPR056601">
    <property type="entry name" value="Galaxin_dom"/>
</dbReference>
<evidence type="ECO:0000313" key="3">
    <source>
        <dbReference type="EMBL" id="KAJ7336634.1"/>
    </source>
</evidence>
<feature type="domain" description="Galaxin-like repeats" evidence="2">
    <location>
        <begin position="213"/>
        <end position="327"/>
    </location>
</feature>
<dbReference type="InterPro" id="IPR055284">
    <property type="entry name" value="Galaxin-like"/>
</dbReference>
<feature type="signal peptide" evidence="1">
    <location>
        <begin position="1"/>
        <end position="24"/>
    </location>
</feature>
<dbReference type="OrthoDB" id="5989849at2759"/>
<keyword evidence="1" id="KW-0732">Signal</keyword>
<evidence type="ECO:0000256" key="1">
    <source>
        <dbReference type="SAM" id="SignalP"/>
    </source>
</evidence>
<name>A0A9W9YE02_9CNID</name>
<dbReference type="AlphaFoldDB" id="A0A9W9YE02"/>
<accession>A0A9W9YE02</accession>
<dbReference type="PANTHER" id="PTHR34490">
    <property type="entry name" value="PROTEIN CBG12054-RELATED"/>
    <property type="match status" value="1"/>
</dbReference>
<dbReference type="EMBL" id="MU827782">
    <property type="protein sequence ID" value="KAJ7336634.1"/>
    <property type="molecule type" value="Genomic_DNA"/>
</dbReference>
<reference evidence="3" key="1">
    <citation type="submission" date="2023-01" db="EMBL/GenBank/DDBJ databases">
        <title>Genome assembly of the deep-sea coral Lophelia pertusa.</title>
        <authorList>
            <person name="Herrera S."/>
            <person name="Cordes E."/>
        </authorList>
    </citation>
    <scope>NUCLEOTIDE SEQUENCE</scope>
    <source>
        <strain evidence="3">USNM1676648</strain>
        <tissue evidence="3">Polyp</tissue>
    </source>
</reference>
<organism evidence="3 4">
    <name type="scientific">Desmophyllum pertusum</name>
    <dbReference type="NCBI Taxonomy" id="174260"/>
    <lineage>
        <taxon>Eukaryota</taxon>
        <taxon>Metazoa</taxon>
        <taxon>Cnidaria</taxon>
        <taxon>Anthozoa</taxon>
        <taxon>Hexacorallia</taxon>
        <taxon>Scleractinia</taxon>
        <taxon>Caryophylliina</taxon>
        <taxon>Caryophylliidae</taxon>
        <taxon>Desmophyllum</taxon>
    </lineage>
</organism>
<sequence length="411" mass="46224">MNLATLGCLALVLLLMEMLRYSNAEQEEDPEHIFSGDAVLFAINETTNTPTSWLACTSVDGKRLYHARKVFHIYGKGRLTINDPICFGDEVALFYRVTDEGDGLWLGCASGKKRCGLGTCPGLPHLNHWMWNSKHSCDENKFVVTGSAGLENGTLSGQPVRIEHEITLIRKFNSPSITGGKRRMGENSTMLFDAPFLDNIGNWVINKDMIDKCGNKHYDVRYKVCDRCGSESYVRPKYERWKCCAGKKPYNAETSLCCEGNVSNLHNTRRSAKEARCCSDVAFFADRQVCCQGKVRDLPGQDTDADDTTVQCCGSEPYLSTHGICCNDVIALFFPLKLDSKDALECCDNQGFNNRTSFCYYCGKKKHVLPLSEKKSWSCCKNKEIYKDEESRCCEYGVEKGQQCKLSVKWL</sequence>
<comment type="caution">
    <text evidence="3">The sequence shown here is derived from an EMBL/GenBank/DDBJ whole genome shotgun (WGS) entry which is preliminary data.</text>
</comment>
<evidence type="ECO:0000259" key="2">
    <source>
        <dbReference type="Pfam" id="PF24748"/>
    </source>
</evidence>
<evidence type="ECO:0000313" key="4">
    <source>
        <dbReference type="Proteomes" id="UP001163046"/>
    </source>
</evidence>
<protein>
    <recommendedName>
        <fullName evidence="2">Galaxin-like repeats domain-containing protein</fullName>
    </recommendedName>
</protein>
<dbReference type="Pfam" id="PF24748">
    <property type="entry name" value="Galaxin_repeat"/>
    <property type="match status" value="1"/>
</dbReference>
<keyword evidence="4" id="KW-1185">Reference proteome</keyword>
<gene>
    <name evidence="3" type="ORF">OS493_011854</name>
</gene>
<dbReference type="Proteomes" id="UP001163046">
    <property type="component" value="Unassembled WGS sequence"/>
</dbReference>
<proteinExistence type="predicted"/>
<feature type="chain" id="PRO_5040747273" description="Galaxin-like repeats domain-containing protein" evidence="1">
    <location>
        <begin position="25"/>
        <end position="411"/>
    </location>
</feature>